<evidence type="ECO:0000259" key="4">
    <source>
        <dbReference type="PROSITE" id="PS51898"/>
    </source>
</evidence>
<evidence type="ECO:0000313" key="6">
    <source>
        <dbReference type="Proteomes" id="UP001410795"/>
    </source>
</evidence>
<dbReference type="InterPro" id="IPR010998">
    <property type="entry name" value="Integrase_recombinase_N"/>
</dbReference>
<dbReference type="PANTHER" id="PTHR30349:SF41">
    <property type="entry name" value="INTEGRASE_RECOMBINASE PROTEIN MJ0367-RELATED"/>
    <property type="match status" value="1"/>
</dbReference>
<comment type="caution">
    <text evidence="5">The sequence shown here is derived from an EMBL/GenBank/DDBJ whole genome shotgun (WGS) entry which is preliminary data.</text>
</comment>
<proteinExistence type="inferred from homology"/>
<sequence length="367" mass="40897">MTVHDTWKGLTKNEIEQRRAKGGLRYQRRWREGRGREAVQRKQSYSEAQRVQAYVDDAKQMGHSGKTIKYGPITVNYLLDRHLAARANRSPNTVRDYHYRSQEIRRRFGDRVVTSLDTTEIEIWSARAEVAAQSRKKTLELLRASIRRGIRDGVVDADPTEGIVVSLGHKERPHWSHAELIAVLSVAPTSFDRALLGVQGLMGLRLGEARSLTVGSIVGDTLKVRNSGAGADTTKTRASMRTLPIPGSLRPLLTDIAGDRSRDSWLFASPRRRGQPISARYTGTALERARTIANQGRKNEIPEITAHGLRHTFAAITLSELGADILSVSRALGHSRPSTTLNHYGHLAPAGLETLMERLDAFDPRPR</sequence>
<organism evidence="5 6">
    <name type="scientific">Microbacterium marinilacus</name>
    <dbReference type="NCBI Taxonomy" id="415209"/>
    <lineage>
        <taxon>Bacteria</taxon>
        <taxon>Bacillati</taxon>
        <taxon>Actinomycetota</taxon>
        <taxon>Actinomycetes</taxon>
        <taxon>Micrococcales</taxon>
        <taxon>Microbacteriaceae</taxon>
        <taxon>Microbacterium</taxon>
    </lineage>
</organism>
<dbReference type="Pfam" id="PF00589">
    <property type="entry name" value="Phage_integrase"/>
    <property type="match status" value="1"/>
</dbReference>
<dbReference type="InterPro" id="IPR002104">
    <property type="entry name" value="Integrase_catalytic"/>
</dbReference>
<keyword evidence="3" id="KW-0233">DNA recombination</keyword>
<gene>
    <name evidence="5" type="ORF">GCM10022202_25600</name>
</gene>
<dbReference type="PROSITE" id="PS51898">
    <property type="entry name" value="TYR_RECOMBINASE"/>
    <property type="match status" value="1"/>
</dbReference>
<protein>
    <recommendedName>
        <fullName evidence="4">Tyr recombinase domain-containing protein</fullName>
    </recommendedName>
</protein>
<dbReference type="Gene3D" id="1.10.150.130">
    <property type="match status" value="1"/>
</dbReference>
<comment type="similarity">
    <text evidence="1">Belongs to the 'phage' integrase family.</text>
</comment>
<dbReference type="RefSeq" id="WP_221857299.1">
    <property type="nucleotide sequence ID" value="NZ_BAAAYV010000012.1"/>
</dbReference>
<evidence type="ECO:0000313" key="5">
    <source>
        <dbReference type="EMBL" id="GAA3662847.1"/>
    </source>
</evidence>
<evidence type="ECO:0000256" key="3">
    <source>
        <dbReference type="ARBA" id="ARBA00023172"/>
    </source>
</evidence>
<feature type="domain" description="Tyr recombinase" evidence="4">
    <location>
        <begin position="170"/>
        <end position="357"/>
    </location>
</feature>
<dbReference type="InterPro" id="IPR011010">
    <property type="entry name" value="DNA_brk_join_enz"/>
</dbReference>
<accession>A0ABP7BJQ6</accession>
<dbReference type="EMBL" id="BAAAYV010000012">
    <property type="protein sequence ID" value="GAA3662847.1"/>
    <property type="molecule type" value="Genomic_DNA"/>
</dbReference>
<keyword evidence="2" id="KW-0238">DNA-binding</keyword>
<evidence type="ECO:0000256" key="2">
    <source>
        <dbReference type="ARBA" id="ARBA00023125"/>
    </source>
</evidence>
<reference evidence="6" key="1">
    <citation type="journal article" date="2019" name="Int. J. Syst. Evol. Microbiol.">
        <title>The Global Catalogue of Microorganisms (GCM) 10K type strain sequencing project: providing services to taxonomists for standard genome sequencing and annotation.</title>
        <authorList>
            <consortium name="The Broad Institute Genomics Platform"/>
            <consortium name="The Broad Institute Genome Sequencing Center for Infectious Disease"/>
            <person name="Wu L."/>
            <person name="Ma J."/>
        </authorList>
    </citation>
    <scope>NUCLEOTIDE SEQUENCE [LARGE SCALE GENOMIC DNA]</scope>
    <source>
        <strain evidence="6">JCM 16546</strain>
    </source>
</reference>
<dbReference type="Proteomes" id="UP001410795">
    <property type="component" value="Unassembled WGS sequence"/>
</dbReference>
<keyword evidence="6" id="KW-1185">Reference proteome</keyword>
<dbReference type="SUPFAM" id="SSF56349">
    <property type="entry name" value="DNA breaking-rejoining enzymes"/>
    <property type="match status" value="1"/>
</dbReference>
<dbReference type="PANTHER" id="PTHR30349">
    <property type="entry name" value="PHAGE INTEGRASE-RELATED"/>
    <property type="match status" value="1"/>
</dbReference>
<dbReference type="Gene3D" id="1.10.443.10">
    <property type="entry name" value="Intergrase catalytic core"/>
    <property type="match status" value="1"/>
</dbReference>
<name>A0ABP7BJQ6_9MICO</name>
<evidence type="ECO:0000256" key="1">
    <source>
        <dbReference type="ARBA" id="ARBA00008857"/>
    </source>
</evidence>
<dbReference type="InterPro" id="IPR013762">
    <property type="entry name" value="Integrase-like_cat_sf"/>
</dbReference>
<dbReference type="InterPro" id="IPR050090">
    <property type="entry name" value="Tyrosine_recombinase_XerCD"/>
</dbReference>